<protein>
    <recommendedName>
        <fullName evidence="4">Outer membrane protein beta-barrel domain-containing protein</fullName>
    </recommendedName>
</protein>
<evidence type="ECO:0008006" key="4">
    <source>
        <dbReference type="Google" id="ProtNLM"/>
    </source>
</evidence>
<reference evidence="2 3" key="1">
    <citation type="journal article" date="2019" name="Int. J. Syst. Evol. Microbiol.">
        <title>The Global Catalogue of Microorganisms (GCM) 10K type strain sequencing project: providing services to taxonomists for standard genome sequencing and annotation.</title>
        <authorList>
            <consortium name="The Broad Institute Genomics Platform"/>
            <consortium name="The Broad Institute Genome Sequencing Center for Infectious Disease"/>
            <person name="Wu L."/>
            <person name="Ma J."/>
        </authorList>
    </citation>
    <scope>NUCLEOTIDE SEQUENCE [LARGE SCALE GENOMIC DNA]</scope>
    <source>
        <strain evidence="2 3">JCM 15976</strain>
    </source>
</reference>
<evidence type="ECO:0000256" key="1">
    <source>
        <dbReference type="SAM" id="SignalP"/>
    </source>
</evidence>
<feature type="chain" id="PRO_5046608363" description="Outer membrane protein beta-barrel domain-containing protein" evidence="1">
    <location>
        <begin position="20"/>
        <end position="169"/>
    </location>
</feature>
<keyword evidence="3" id="KW-1185">Reference proteome</keyword>
<keyword evidence="1" id="KW-0732">Signal</keyword>
<dbReference type="EMBL" id="BAAAGF010000002">
    <property type="protein sequence ID" value="GAA0744167.1"/>
    <property type="molecule type" value="Genomic_DNA"/>
</dbReference>
<dbReference type="Proteomes" id="UP001500736">
    <property type="component" value="Unassembled WGS sequence"/>
</dbReference>
<evidence type="ECO:0000313" key="3">
    <source>
        <dbReference type="Proteomes" id="UP001500736"/>
    </source>
</evidence>
<dbReference type="RefSeq" id="WP_343797621.1">
    <property type="nucleotide sequence ID" value="NZ_BAAAGF010000002.1"/>
</dbReference>
<evidence type="ECO:0000313" key="2">
    <source>
        <dbReference type="EMBL" id="GAA0744167.1"/>
    </source>
</evidence>
<accession>A0ABN1JPQ2</accession>
<name>A0ABN1JPQ2_9FLAO</name>
<gene>
    <name evidence="2" type="ORF">GCM10009431_18030</name>
</gene>
<sequence>MKRLISSLLLVGLFQTINAQETSTQPVDSFTQSDEVLNSDLGINYFYGSYFSEYDILGDNWTLRTELHKTITPHFNYLEYPFLLKYGVTNKFSVMSGPKVNILTDNTGVPREYSMSMTTGVQYDVNDNLNIYARFNLLMTEQFENEGFNTQHYQGKSRSSFNLGSRFKF</sequence>
<comment type="caution">
    <text evidence="2">The sequence shown here is derived from an EMBL/GenBank/DDBJ whole genome shotgun (WGS) entry which is preliminary data.</text>
</comment>
<feature type="signal peptide" evidence="1">
    <location>
        <begin position="1"/>
        <end position="19"/>
    </location>
</feature>
<organism evidence="2 3">
    <name type="scientific">Gaetbulibacter jejuensis</name>
    <dbReference type="NCBI Taxonomy" id="584607"/>
    <lineage>
        <taxon>Bacteria</taxon>
        <taxon>Pseudomonadati</taxon>
        <taxon>Bacteroidota</taxon>
        <taxon>Flavobacteriia</taxon>
        <taxon>Flavobacteriales</taxon>
        <taxon>Flavobacteriaceae</taxon>
        <taxon>Gaetbulibacter</taxon>
    </lineage>
</organism>
<proteinExistence type="predicted"/>